<dbReference type="VEuPathDB" id="FungiDB:sscle_10g074910"/>
<dbReference type="KEGG" id="ssl:SS1G_08126"/>
<feature type="compositionally biased region" description="Polar residues" evidence="1">
    <location>
        <begin position="271"/>
        <end position="297"/>
    </location>
</feature>
<feature type="compositionally biased region" description="Polar residues" evidence="1">
    <location>
        <begin position="231"/>
        <end position="242"/>
    </location>
</feature>
<reference evidence="3" key="1">
    <citation type="journal article" date="2017" name="Genome Biol. Evol.">
        <title>The complete genome sequence of the phytopathogenic fungus Sclerotinia sclerotiorum reveals insights into the genome architecture of broad host range pathogens.</title>
        <authorList>
            <person name="Derbyshire M."/>
            <person name="Denton-Giles M."/>
            <person name="Hegedus D."/>
            <person name="Seifbarghy S."/>
            <person name="Rollins J."/>
            <person name="van Kan J."/>
            <person name="Seidl M.F."/>
            <person name="Faino L."/>
            <person name="Mbengue M."/>
            <person name="Navaud O."/>
            <person name="Raffaele S."/>
            <person name="Hammond-Kosack K."/>
            <person name="Heard S."/>
            <person name="Oliver R."/>
        </authorList>
    </citation>
    <scope>NUCLEOTIDE SEQUENCE [LARGE SCALE GENOMIC DNA]</scope>
    <source>
        <strain evidence="3">ATCC 18683 / 1980 / Ss-1</strain>
    </source>
</reference>
<feature type="compositionally biased region" description="Polar residues" evidence="1">
    <location>
        <begin position="171"/>
        <end position="185"/>
    </location>
</feature>
<organism evidence="2 3">
    <name type="scientific">Sclerotinia sclerotiorum (strain ATCC 18683 / 1980 / Ss-1)</name>
    <name type="common">White mold</name>
    <name type="synonym">Whetzelinia sclerotiorum</name>
    <dbReference type="NCBI Taxonomy" id="665079"/>
    <lineage>
        <taxon>Eukaryota</taxon>
        <taxon>Fungi</taxon>
        <taxon>Dikarya</taxon>
        <taxon>Ascomycota</taxon>
        <taxon>Pezizomycotina</taxon>
        <taxon>Leotiomycetes</taxon>
        <taxon>Helotiales</taxon>
        <taxon>Sclerotiniaceae</taxon>
        <taxon>Sclerotinia</taxon>
    </lineage>
</organism>
<feature type="compositionally biased region" description="Basic and acidic residues" evidence="1">
    <location>
        <begin position="246"/>
        <end position="255"/>
    </location>
</feature>
<proteinExistence type="predicted"/>
<accession>A0A1D9QCT3</accession>
<protein>
    <submittedName>
        <fullName evidence="2">Uncharacterized protein</fullName>
    </submittedName>
</protein>
<feature type="region of interest" description="Disordered" evidence="1">
    <location>
        <begin position="1"/>
        <end position="212"/>
    </location>
</feature>
<feature type="compositionally biased region" description="Basic and acidic residues" evidence="1">
    <location>
        <begin position="23"/>
        <end position="47"/>
    </location>
</feature>
<name>A0A1D9QCT3_SCLS1</name>
<gene>
    <name evidence="2" type="ORF">sscle_10g074910</name>
</gene>
<dbReference type="Proteomes" id="UP000177798">
    <property type="component" value="Chromosome 10"/>
</dbReference>
<evidence type="ECO:0000313" key="3">
    <source>
        <dbReference type="Proteomes" id="UP000177798"/>
    </source>
</evidence>
<sequence length="382" mass="42441">MSELFKKTKHNASENANISSRKRSGDRPKQGRRYSENSETGKSETSNRPHLFKSKTWHISGGSKENLTTDELKSKSPKSPKQNVLGRPFFSTKSKKASAVEDDSDDEFWHCKGGRGTGMLVEDGNPATRDLNSRRSGNVNAPDPIISRSKPNTSQLQRRVSTRKTRVTSKPTISNSRSSSKDSLASQMTTTLSVSSSTNSRSPYGKSSAASSFLNPRSISSVYNQGGPGKFSSQARSFNGNSESEENCRGRDGKNSRRVWSRNNEGHASEDSISSGTNNNGKFRSSNHTSKTSIKDTSNQKRRLNEEKKKPGLSIRAKNDDYYDHYGKVHDKSQSSRNEYKLPSTRVREYVPSARRAVVTDRGTKNKALPKIPVDIRNPHFV</sequence>
<dbReference type="EMBL" id="CP017823">
    <property type="protein sequence ID" value="APA12721.1"/>
    <property type="molecule type" value="Genomic_DNA"/>
</dbReference>
<evidence type="ECO:0000256" key="1">
    <source>
        <dbReference type="SAM" id="MobiDB-lite"/>
    </source>
</evidence>
<evidence type="ECO:0000313" key="2">
    <source>
        <dbReference type="EMBL" id="APA12721.1"/>
    </source>
</evidence>
<dbReference type="OrthoDB" id="3559415at2759"/>
<dbReference type="RefSeq" id="XP_001590386.1">
    <property type="nucleotide sequence ID" value="XM_001590336.1"/>
</dbReference>
<dbReference type="AlphaFoldDB" id="A0A1D9QCT3"/>
<feature type="region of interest" description="Disordered" evidence="1">
    <location>
        <begin position="224"/>
        <end position="321"/>
    </location>
</feature>
<feature type="compositionally biased region" description="Low complexity" evidence="1">
    <location>
        <begin position="186"/>
        <end position="202"/>
    </location>
</feature>